<dbReference type="Pfam" id="PF03819">
    <property type="entry name" value="MazG"/>
    <property type="match status" value="1"/>
</dbReference>
<dbReference type="InterPro" id="IPR004518">
    <property type="entry name" value="MazG-like_dom"/>
</dbReference>
<evidence type="ECO:0000259" key="1">
    <source>
        <dbReference type="Pfam" id="PF03819"/>
    </source>
</evidence>
<organism evidence="2 3">
    <name type="scientific">Roseobacter phage CRP-125</name>
    <dbReference type="NCBI Taxonomy" id="3072844"/>
    <lineage>
        <taxon>Viruses</taxon>
        <taxon>Duplodnaviria</taxon>
        <taxon>Heunggongvirae</taxon>
        <taxon>Uroviricota</taxon>
        <taxon>Caudoviricetes</taxon>
        <taxon>Autographivirales</taxon>
        <taxon>Autographivirales incertae sedis</taxon>
        <taxon>Actaeavirus</taxon>
        <taxon>Actaeavirus CRP125</taxon>
    </lineage>
</organism>
<dbReference type="SUPFAM" id="SSF101386">
    <property type="entry name" value="all-alpha NTP pyrophosphatases"/>
    <property type="match status" value="1"/>
</dbReference>
<dbReference type="PIRSF" id="PIRSF006639">
    <property type="entry name" value="UCP006639_pph"/>
    <property type="match status" value="1"/>
</dbReference>
<dbReference type="EMBL" id="OR420743">
    <property type="protein sequence ID" value="WMM95326.1"/>
    <property type="molecule type" value="Genomic_DNA"/>
</dbReference>
<gene>
    <name evidence="2" type="ORF">CRP125_gp23</name>
</gene>
<dbReference type="CDD" id="cd11541">
    <property type="entry name" value="NTP-PPase_u4"/>
    <property type="match status" value="1"/>
</dbReference>
<dbReference type="Proteomes" id="UP001302562">
    <property type="component" value="Segment"/>
</dbReference>
<evidence type="ECO:0000313" key="3">
    <source>
        <dbReference type="Proteomes" id="UP001302562"/>
    </source>
</evidence>
<sequence>MQNDIVAPALTLNHYQEQAATTAIYPQEVAMEYLSLGLCSEAGEFAGKIAKWYRKDNDFPRGDVIDELGDVLWFIAQMANELEVPLSVIARRNLDKLASRQDRGVLKGSGDNR</sequence>
<keyword evidence="3" id="KW-1185">Reference proteome</keyword>
<name>A0AAX3ZYT1_9CAUD</name>
<dbReference type="Gene3D" id="1.10.287.1080">
    <property type="entry name" value="MazG-like"/>
    <property type="match status" value="1"/>
</dbReference>
<proteinExistence type="predicted"/>
<evidence type="ECO:0000313" key="2">
    <source>
        <dbReference type="EMBL" id="WMM95326.1"/>
    </source>
</evidence>
<dbReference type="InterPro" id="IPR011379">
    <property type="entry name" value="MazG-related_GP37"/>
</dbReference>
<feature type="domain" description="NTP pyrophosphohydrolase MazG-like" evidence="1">
    <location>
        <begin position="34"/>
        <end position="102"/>
    </location>
</feature>
<accession>A0AAX3ZYT1</accession>
<protein>
    <submittedName>
        <fullName evidence="2">MazG-like pyrophosphatase</fullName>
    </submittedName>
</protein>
<reference evidence="2 3" key="1">
    <citation type="submission" date="2023-08" db="EMBL/GenBank/DDBJ databases">
        <authorList>
            <person name="Du S."/>
            <person name="Wu Z."/>
            <person name="Wu Y."/>
            <person name="Yang M."/>
            <person name="Shao J."/>
            <person name="Liu H."/>
            <person name="Zhao Y."/>
            <person name="Zhang Z."/>
        </authorList>
    </citation>
    <scope>NUCLEOTIDE SEQUENCE [LARGE SCALE GENOMIC DNA]</scope>
</reference>